<keyword evidence="2" id="KW-0479">Metal-binding</keyword>
<dbReference type="Proteomes" id="UP000011625">
    <property type="component" value="Unassembled WGS sequence"/>
</dbReference>
<keyword evidence="5" id="KW-1185">Reference proteome</keyword>
<evidence type="ECO:0000313" key="4">
    <source>
        <dbReference type="EMBL" id="EMA54511.1"/>
    </source>
</evidence>
<comment type="cofactor">
    <cofactor evidence="1">
        <name>Zn(2+)</name>
        <dbReference type="ChEBI" id="CHEBI:29105"/>
    </cofactor>
</comment>
<name>M0N9I0_9EURY</name>
<dbReference type="Gene3D" id="3.40.50.720">
    <property type="entry name" value="NAD(P)-binding Rossmann-like Domain"/>
    <property type="match status" value="1"/>
</dbReference>
<evidence type="ECO:0000256" key="3">
    <source>
        <dbReference type="ARBA" id="ARBA00022833"/>
    </source>
</evidence>
<proteinExistence type="predicted"/>
<comment type="caution">
    <text evidence="4">The sequence shown here is derived from an EMBL/GenBank/DDBJ whole genome shotgun (WGS) entry which is preliminary data.</text>
</comment>
<accession>M0N9I0</accession>
<dbReference type="PANTHER" id="PTHR42813:SF2">
    <property type="entry name" value="DEHYDROGENASE, ZINC-CONTAINING, PUTATIVE (AFU_ORTHOLOGUE AFUA_2G02810)-RELATED"/>
    <property type="match status" value="1"/>
</dbReference>
<gene>
    <name evidence="4" type="ORF">C450_05620</name>
</gene>
<organism evidence="4 5">
    <name type="scientific">Halococcus salifodinae DSM 8989</name>
    <dbReference type="NCBI Taxonomy" id="1227456"/>
    <lineage>
        <taxon>Archaea</taxon>
        <taxon>Methanobacteriati</taxon>
        <taxon>Methanobacteriota</taxon>
        <taxon>Stenosarchaea group</taxon>
        <taxon>Halobacteria</taxon>
        <taxon>Halobacteriales</taxon>
        <taxon>Halococcaceae</taxon>
        <taxon>Halococcus</taxon>
    </lineage>
</organism>
<keyword evidence="3" id="KW-0862">Zinc</keyword>
<dbReference type="EMBL" id="AOME01000027">
    <property type="protein sequence ID" value="EMA54511.1"/>
    <property type="molecule type" value="Genomic_DNA"/>
</dbReference>
<dbReference type="PATRIC" id="fig|1227456.3.peg.1136"/>
<dbReference type="AlphaFoldDB" id="M0N9I0"/>
<evidence type="ECO:0000313" key="5">
    <source>
        <dbReference type="Proteomes" id="UP000011625"/>
    </source>
</evidence>
<dbReference type="PANTHER" id="PTHR42813">
    <property type="entry name" value="ZINC-TYPE ALCOHOL DEHYDROGENASE-LIKE"/>
    <property type="match status" value="1"/>
</dbReference>
<protein>
    <submittedName>
        <fullName evidence="4">Molecular chaperone GroES</fullName>
    </submittedName>
</protein>
<sequence>MDDFPAGPLMNKALTVNTGQTHVQRYLDPLLERIEAGDIDPSFVVTHEEPLQKGPEMYETFRDKDDDCIKVVLTP</sequence>
<evidence type="ECO:0000256" key="2">
    <source>
        <dbReference type="ARBA" id="ARBA00022723"/>
    </source>
</evidence>
<dbReference type="Gene3D" id="3.90.180.10">
    <property type="entry name" value="Medium-chain alcohol dehydrogenases, catalytic domain"/>
    <property type="match status" value="1"/>
</dbReference>
<dbReference type="GO" id="GO:0046872">
    <property type="term" value="F:metal ion binding"/>
    <property type="evidence" value="ECO:0007669"/>
    <property type="project" value="UniProtKB-KW"/>
</dbReference>
<dbReference type="STRING" id="1227456.C450_05620"/>
<reference evidence="4 5" key="1">
    <citation type="journal article" date="2014" name="PLoS Genet.">
        <title>Phylogenetically driven sequencing of extremely halophilic archaea reveals strategies for static and dynamic osmo-response.</title>
        <authorList>
            <person name="Becker E.A."/>
            <person name="Seitzer P.M."/>
            <person name="Tritt A."/>
            <person name="Larsen D."/>
            <person name="Krusor M."/>
            <person name="Yao A.I."/>
            <person name="Wu D."/>
            <person name="Madern D."/>
            <person name="Eisen J.A."/>
            <person name="Darling A.E."/>
            <person name="Facciotti M.T."/>
        </authorList>
    </citation>
    <scope>NUCLEOTIDE SEQUENCE [LARGE SCALE GENOMIC DNA]</scope>
    <source>
        <strain evidence="4 5">DSM 8989</strain>
    </source>
</reference>
<evidence type="ECO:0000256" key="1">
    <source>
        <dbReference type="ARBA" id="ARBA00001947"/>
    </source>
</evidence>